<evidence type="ECO:0000259" key="7">
    <source>
        <dbReference type="Pfam" id="PF02932"/>
    </source>
</evidence>
<dbReference type="InterPro" id="IPR036719">
    <property type="entry name" value="Neuro-gated_channel_TM_sf"/>
</dbReference>
<feature type="transmembrane region" description="Helical" evidence="5">
    <location>
        <begin position="199"/>
        <end position="216"/>
    </location>
</feature>
<name>A0A0L8FWN2_OCTBM</name>
<feature type="domain" description="Neurotransmitter-gated ion-channel transmembrane" evidence="7">
    <location>
        <begin position="174"/>
        <end position="261"/>
    </location>
</feature>
<dbReference type="InterPro" id="IPR038050">
    <property type="entry name" value="Neuro_actylchol_rec"/>
</dbReference>
<dbReference type="GO" id="GO:0005230">
    <property type="term" value="F:extracellular ligand-gated monoatomic ion channel activity"/>
    <property type="evidence" value="ECO:0007669"/>
    <property type="project" value="InterPro"/>
</dbReference>
<keyword evidence="2 5" id="KW-0812">Transmembrane</keyword>
<keyword evidence="3 5" id="KW-1133">Transmembrane helix</keyword>
<organism evidence="8">
    <name type="scientific">Octopus bimaculoides</name>
    <name type="common">California two-spotted octopus</name>
    <dbReference type="NCBI Taxonomy" id="37653"/>
    <lineage>
        <taxon>Eukaryota</taxon>
        <taxon>Metazoa</taxon>
        <taxon>Spiralia</taxon>
        <taxon>Lophotrochozoa</taxon>
        <taxon>Mollusca</taxon>
        <taxon>Cephalopoda</taxon>
        <taxon>Coleoidea</taxon>
        <taxon>Octopodiformes</taxon>
        <taxon>Octopoda</taxon>
        <taxon>Incirrata</taxon>
        <taxon>Octopodidae</taxon>
        <taxon>Octopus</taxon>
    </lineage>
</organism>
<evidence type="ECO:0000313" key="8">
    <source>
        <dbReference type="EMBL" id="KOF68785.1"/>
    </source>
</evidence>
<dbReference type="PANTHER" id="PTHR18945">
    <property type="entry name" value="NEUROTRANSMITTER GATED ION CHANNEL"/>
    <property type="match status" value="1"/>
</dbReference>
<dbReference type="Gene3D" id="1.20.58.390">
    <property type="entry name" value="Neurotransmitter-gated ion-channel transmembrane domain"/>
    <property type="match status" value="1"/>
</dbReference>
<sequence>MLHTFNDLDLVNNVLRAQYYIGLQWTDEKLRWDPSDYNNITNIHLVKENAWKPPIVLCNSMENSEDKDDFPELWIFSNGHVVMYSFRLLNTYCEVNAYTYPFDKHMCEIYMCVALHSVQHTRIKTLDYHELNFIQNYKWDITLEGTVNATNDKFNYAFAPMYIRRRITIEVIAMLIPSVMMTVLTIFVFLLPPESGKKVFLAMTTFLSNVLYLVQIEKTTPKNSKYPCLLILYLMLLSMLSGFTAIGSVIISRLYVIQTSDGEKSNSPNQNRKKSHANQIADVSIIASAQSNTFNPEERPRAKWFCISDYTRCDDIFLRISIVISVIISLIFTCLLFTHDD</sequence>
<evidence type="ECO:0008006" key="9">
    <source>
        <dbReference type="Google" id="ProtNLM"/>
    </source>
</evidence>
<dbReference type="Pfam" id="PF02931">
    <property type="entry name" value="Neur_chan_LBD"/>
    <property type="match status" value="1"/>
</dbReference>
<evidence type="ECO:0000256" key="3">
    <source>
        <dbReference type="ARBA" id="ARBA00022989"/>
    </source>
</evidence>
<dbReference type="Gene3D" id="2.70.170.10">
    <property type="entry name" value="Neurotransmitter-gated ion-channel ligand-binding domain"/>
    <property type="match status" value="1"/>
</dbReference>
<accession>A0A0L8FWN2</accession>
<dbReference type="GO" id="GO:0016020">
    <property type="term" value="C:membrane"/>
    <property type="evidence" value="ECO:0007669"/>
    <property type="project" value="UniProtKB-SubCell"/>
</dbReference>
<dbReference type="InterPro" id="IPR006201">
    <property type="entry name" value="Neur_channel"/>
</dbReference>
<evidence type="ECO:0000259" key="6">
    <source>
        <dbReference type="Pfam" id="PF02931"/>
    </source>
</evidence>
<dbReference type="GO" id="GO:0004888">
    <property type="term" value="F:transmembrane signaling receptor activity"/>
    <property type="evidence" value="ECO:0007669"/>
    <property type="project" value="InterPro"/>
</dbReference>
<dbReference type="CDD" id="cd19051">
    <property type="entry name" value="LGIC_TM_cation"/>
    <property type="match status" value="1"/>
</dbReference>
<dbReference type="STRING" id="37653.A0A0L8FWN2"/>
<dbReference type="InterPro" id="IPR036734">
    <property type="entry name" value="Neur_chan_lig-bd_sf"/>
</dbReference>
<evidence type="ECO:0000256" key="4">
    <source>
        <dbReference type="ARBA" id="ARBA00023136"/>
    </source>
</evidence>
<protein>
    <recommendedName>
        <fullName evidence="9">Neurotransmitter-gated ion-channel ligand-binding domain-containing protein</fullName>
    </recommendedName>
</protein>
<dbReference type="InterPro" id="IPR006029">
    <property type="entry name" value="Neurotrans-gated_channel_TM"/>
</dbReference>
<evidence type="ECO:0000256" key="2">
    <source>
        <dbReference type="ARBA" id="ARBA00022692"/>
    </source>
</evidence>
<feature type="transmembrane region" description="Helical" evidence="5">
    <location>
        <begin position="171"/>
        <end position="193"/>
    </location>
</feature>
<feature type="transmembrane region" description="Helical" evidence="5">
    <location>
        <begin position="316"/>
        <end position="338"/>
    </location>
</feature>
<reference evidence="8" key="1">
    <citation type="submission" date="2015-07" db="EMBL/GenBank/DDBJ databases">
        <title>MeaNS - Measles Nucleotide Surveillance Program.</title>
        <authorList>
            <person name="Tran T."/>
            <person name="Druce J."/>
        </authorList>
    </citation>
    <scope>NUCLEOTIDE SEQUENCE</scope>
    <source>
        <strain evidence="8">UCB-OBI-ISO-001</strain>
        <tissue evidence="8">Gonad</tissue>
    </source>
</reference>
<feature type="transmembrane region" description="Helical" evidence="5">
    <location>
        <begin position="228"/>
        <end position="251"/>
    </location>
</feature>
<gene>
    <name evidence="8" type="ORF">OCBIM_22006517mg</name>
</gene>
<dbReference type="Pfam" id="PF02932">
    <property type="entry name" value="Neur_chan_memb"/>
    <property type="match status" value="1"/>
</dbReference>
<dbReference type="InterPro" id="IPR006202">
    <property type="entry name" value="Neur_chan_lig-bd"/>
</dbReference>
<evidence type="ECO:0000256" key="5">
    <source>
        <dbReference type="SAM" id="Phobius"/>
    </source>
</evidence>
<dbReference type="SUPFAM" id="SSF63712">
    <property type="entry name" value="Nicotinic receptor ligand binding domain-like"/>
    <property type="match status" value="1"/>
</dbReference>
<proteinExistence type="predicted"/>
<dbReference type="CDD" id="cd18989">
    <property type="entry name" value="LGIC_ECD_cation"/>
    <property type="match status" value="1"/>
</dbReference>
<dbReference type="SUPFAM" id="SSF90112">
    <property type="entry name" value="Neurotransmitter-gated ion-channel transmembrane pore"/>
    <property type="match status" value="1"/>
</dbReference>
<keyword evidence="4 5" id="KW-0472">Membrane</keyword>
<dbReference type="EMBL" id="KQ425980">
    <property type="protein sequence ID" value="KOF68785.1"/>
    <property type="molecule type" value="Genomic_DNA"/>
</dbReference>
<dbReference type="OrthoDB" id="6123245at2759"/>
<evidence type="ECO:0000256" key="1">
    <source>
        <dbReference type="ARBA" id="ARBA00004141"/>
    </source>
</evidence>
<feature type="domain" description="Neurotransmitter-gated ion-channel ligand-binding" evidence="6">
    <location>
        <begin position="2"/>
        <end position="153"/>
    </location>
</feature>
<comment type="subcellular location">
    <subcellularLocation>
        <location evidence="1">Membrane</location>
        <topology evidence="1">Multi-pass membrane protein</topology>
    </subcellularLocation>
</comment>
<dbReference type="AlphaFoldDB" id="A0A0L8FWN2"/>